<proteinExistence type="predicted"/>
<organism evidence="1 2">
    <name type="scientific">Undibacterium amnicola</name>
    <dbReference type="NCBI Taxonomy" id="1834038"/>
    <lineage>
        <taxon>Bacteria</taxon>
        <taxon>Pseudomonadati</taxon>
        <taxon>Pseudomonadota</taxon>
        <taxon>Betaproteobacteria</taxon>
        <taxon>Burkholderiales</taxon>
        <taxon>Oxalobacteraceae</taxon>
        <taxon>Undibacterium</taxon>
    </lineage>
</organism>
<dbReference type="RefSeq" id="WP_186890739.1">
    <property type="nucleotide sequence ID" value="NZ_JACOFU010000003.1"/>
</dbReference>
<accession>A0ABR6XQD5</accession>
<evidence type="ECO:0000313" key="1">
    <source>
        <dbReference type="EMBL" id="MBC3831700.1"/>
    </source>
</evidence>
<dbReference type="Pfam" id="PF11185">
    <property type="entry name" value="DUF2971"/>
    <property type="match status" value="1"/>
</dbReference>
<reference evidence="1 2" key="1">
    <citation type="submission" date="2020-08" db="EMBL/GenBank/DDBJ databases">
        <title>Novel species isolated from subtropical streams in China.</title>
        <authorList>
            <person name="Lu H."/>
        </authorList>
    </citation>
    <scope>NUCLEOTIDE SEQUENCE [LARGE SCALE GENOMIC DNA]</scope>
    <source>
        <strain evidence="1 2">KCTC 52442</strain>
    </source>
</reference>
<keyword evidence="2" id="KW-1185">Reference proteome</keyword>
<dbReference type="Proteomes" id="UP000643610">
    <property type="component" value="Unassembled WGS sequence"/>
</dbReference>
<gene>
    <name evidence="1" type="ORF">H8K33_09285</name>
</gene>
<dbReference type="InterPro" id="IPR021352">
    <property type="entry name" value="DUF2971"/>
</dbReference>
<sequence length="285" mass="33561">MNTFSEFEESRNQRLLTSKAYYRYQPKDTADDSRLKNLSSEKIWFSAANSFNDPMDIRLKIKNHTYRGPFPNEDSLRAAMKCLLQLNPNARDHWFYDDELFNKIKKWSETECLTLRNIGLTSSILRRFNQFGIACFSPIWDNQLMWAHYASSHQGFCIEYSVKPMKTALENQGDFSQFHVQYSSELPELCVSEALFCPHTTLERLLATKHTDWAYENEWRLVHYSKQNQYIDIPAGMEISALIAGLKTDPSYWKQIKEKADLFKIPALRIKKRDYSYELEMVPIT</sequence>
<evidence type="ECO:0000313" key="2">
    <source>
        <dbReference type="Proteomes" id="UP000643610"/>
    </source>
</evidence>
<dbReference type="EMBL" id="JACOFU010000003">
    <property type="protein sequence ID" value="MBC3831700.1"/>
    <property type="molecule type" value="Genomic_DNA"/>
</dbReference>
<comment type="caution">
    <text evidence="1">The sequence shown here is derived from an EMBL/GenBank/DDBJ whole genome shotgun (WGS) entry which is preliminary data.</text>
</comment>
<protein>
    <submittedName>
        <fullName evidence="1">DUF2971 domain-containing protein</fullName>
    </submittedName>
</protein>
<name>A0ABR6XQD5_9BURK</name>